<sequence>MTPPQPAGNADRLLQGLQGLVLHLHAISGDLPADQPARQALERWLQSADHLVAQSCADSMPGAQPGPSGVVALLMGLASLGPAQPLRLRVQMSRSTLPLRGGLQPTLGQLACDRVRHACSEAGASAVTVSLDARRAGLTLRVRDNGCWHARDAAHKPPPAALASLQEGAARLNARLRLWQWPGAGAELELWVPALQAYAPNARAS</sequence>
<evidence type="ECO:0000313" key="1">
    <source>
        <dbReference type="EMBL" id="MCY4746978.1"/>
    </source>
</evidence>
<comment type="caution">
    <text evidence="1">The sequence shown here is derived from an EMBL/GenBank/DDBJ whole genome shotgun (WGS) entry which is preliminary data.</text>
</comment>
<proteinExistence type="predicted"/>
<dbReference type="EMBL" id="JAPPUY010000005">
    <property type="protein sequence ID" value="MCY4746978.1"/>
    <property type="molecule type" value="Genomic_DNA"/>
</dbReference>
<name>A0ACC6CEV0_9BURK</name>
<protein>
    <submittedName>
        <fullName evidence="1">Uncharacterized protein</fullName>
    </submittedName>
</protein>
<accession>A0ACC6CEV0</accession>
<gene>
    <name evidence="1" type="ORF">NYO99_18535</name>
</gene>
<organism evidence="1 2">
    <name type="scientific">Roseateles hydrophilus</name>
    <dbReference type="NCBI Taxonomy" id="2975054"/>
    <lineage>
        <taxon>Bacteria</taxon>
        <taxon>Pseudomonadati</taxon>
        <taxon>Pseudomonadota</taxon>
        <taxon>Betaproteobacteria</taxon>
        <taxon>Burkholderiales</taxon>
        <taxon>Sphaerotilaceae</taxon>
        <taxon>Roseateles</taxon>
    </lineage>
</organism>
<evidence type="ECO:0000313" key="2">
    <source>
        <dbReference type="Proteomes" id="UP001076464"/>
    </source>
</evidence>
<reference evidence="1" key="1">
    <citation type="submission" date="2022-08" db="EMBL/GenBank/DDBJ databases">
        <title>Genome sequencing of Pelomonas sp. UHG3.</title>
        <authorList>
            <person name="So Y."/>
        </authorList>
    </citation>
    <scope>NUCLEOTIDE SEQUENCE</scope>
    <source>
        <strain evidence="1">UHG3</strain>
    </source>
</reference>
<keyword evidence="2" id="KW-1185">Reference proteome</keyword>
<dbReference type="Proteomes" id="UP001076464">
    <property type="component" value="Unassembled WGS sequence"/>
</dbReference>